<keyword evidence="4" id="KW-1185">Reference proteome</keyword>
<dbReference type="PANTHER" id="PTHR33823">
    <property type="entry name" value="RNA POLYMERASE-BINDING TRANSCRIPTION FACTOR DKSA-RELATED"/>
    <property type="match status" value="1"/>
</dbReference>
<dbReference type="Proteomes" id="UP000635606">
    <property type="component" value="Unassembled WGS sequence"/>
</dbReference>
<dbReference type="InterPro" id="IPR020458">
    <property type="entry name" value="Znf_DskA_TraR_CS"/>
</dbReference>
<proteinExistence type="predicted"/>
<gene>
    <name evidence="3" type="ORF">Voc01_075810</name>
</gene>
<protein>
    <recommendedName>
        <fullName evidence="5">DksA C4-type domain-containing protein</fullName>
    </recommendedName>
</protein>
<dbReference type="SUPFAM" id="SSF57716">
    <property type="entry name" value="Glucocorticoid receptor-like (DNA-binding domain)"/>
    <property type="match status" value="1"/>
</dbReference>
<dbReference type="PROSITE" id="PS01102">
    <property type="entry name" value="ZF_DKSA_1"/>
    <property type="match status" value="1"/>
</dbReference>
<dbReference type="AlphaFoldDB" id="A0A8J3ZYL2"/>
<accession>A0A8J3ZYL2</accession>
<evidence type="ECO:0000313" key="4">
    <source>
        <dbReference type="Proteomes" id="UP000635606"/>
    </source>
</evidence>
<dbReference type="EMBL" id="BOPH01000104">
    <property type="protein sequence ID" value="GIJ72664.1"/>
    <property type="molecule type" value="Genomic_DNA"/>
</dbReference>
<evidence type="ECO:0000313" key="3">
    <source>
        <dbReference type="EMBL" id="GIJ72664.1"/>
    </source>
</evidence>
<name>A0A8J3ZYL2_9ACTN</name>
<sequence>MTSATSYRPDGGVQESDELRDALEAQFQGQTDRLIQLTSRYRFSRDDTTAASIASARSSLADTAHALQRIAEGRYGACEHCGLSIPRWRLSDRPHASLCPRCDRSDTTGRPHSGRYEPV</sequence>
<feature type="zinc finger region" description="dksA C4-type" evidence="1">
    <location>
        <begin position="78"/>
        <end position="102"/>
    </location>
</feature>
<reference evidence="3" key="1">
    <citation type="submission" date="2021-01" db="EMBL/GenBank/DDBJ databases">
        <title>Whole genome shotgun sequence of Virgisporangium ochraceum NBRC 16418.</title>
        <authorList>
            <person name="Komaki H."/>
            <person name="Tamura T."/>
        </authorList>
    </citation>
    <scope>NUCLEOTIDE SEQUENCE</scope>
    <source>
        <strain evidence="3">NBRC 16418</strain>
    </source>
</reference>
<dbReference type="PROSITE" id="PS51128">
    <property type="entry name" value="ZF_DKSA_2"/>
    <property type="match status" value="1"/>
</dbReference>
<evidence type="ECO:0008006" key="5">
    <source>
        <dbReference type="Google" id="ProtNLM"/>
    </source>
</evidence>
<dbReference type="Gene3D" id="1.20.120.910">
    <property type="entry name" value="DksA, coiled-coil domain"/>
    <property type="match status" value="1"/>
</dbReference>
<evidence type="ECO:0000256" key="2">
    <source>
        <dbReference type="SAM" id="MobiDB-lite"/>
    </source>
</evidence>
<dbReference type="PANTHER" id="PTHR33823:SF4">
    <property type="entry name" value="GENERAL STRESS PROTEIN 16O"/>
    <property type="match status" value="1"/>
</dbReference>
<organism evidence="3 4">
    <name type="scientific">Virgisporangium ochraceum</name>
    <dbReference type="NCBI Taxonomy" id="65505"/>
    <lineage>
        <taxon>Bacteria</taxon>
        <taxon>Bacillati</taxon>
        <taxon>Actinomycetota</taxon>
        <taxon>Actinomycetes</taxon>
        <taxon>Micromonosporales</taxon>
        <taxon>Micromonosporaceae</taxon>
        <taxon>Virgisporangium</taxon>
    </lineage>
</organism>
<feature type="region of interest" description="Disordered" evidence="2">
    <location>
        <begin position="99"/>
        <end position="119"/>
    </location>
</feature>
<comment type="caution">
    <text evidence="3">The sequence shown here is derived from an EMBL/GenBank/DDBJ whole genome shotgun (WGS) entry which is preliminary data.</text>
</comment>
<evidence type="ECO:0000256" key="1">
    <source>
        <dbReference type="PROSITE-ProRule" id="PRU00510"/>
    </source>
</evidence>